<dbReference type="GO" id="GO:0005886">
    <property type="term" value="C:plasma membrane"/>
    <property type="evidence" value="ECO:0007669"/>
    <property type="project" value="UniProtKB-SubCell"/>
</dbReference>
<dbReference type="PANTHER" id="PTHR40074:SF2">
    <property type="entry name" value="O-ACETYLTRANSFERASE WECH"/>
    <property type="match status" value="1"/>
</dbReference>
<proteinExistence type="predicted"/>
<organism evidence="8 9">
    <name type="scientific">Methanoregula formicica (strain DSM 22288 / NBRC 105244 / SMSP)</name>
    <dbReference type="NCBI Taxonomy" id="593750"/>
    <lineage>
        <taxon>Archaea</taxon>
        <taxon>Methanobacteriati</taxon>
        <taxon>Methanobacteriota</taxon>
        <taxon>Stenosarchaea group</taxon>
        <taxon>Methanomicrobia</taxon>
        <taxon>Methanomicrobiales</taxon>
        <taxon>Methanoregulaceae</taxon>
        <taxon>Methanoregula</taxon>
    </lineage>
</organism>
<reference evidence="9" key="1">
    <citation type="submission" date="2011-12" db="EMBL/GenBank/DDBJ databases">
        <title>Complete sequence of Methanoregula formicicum SMSP.</title>
        <authorList>
            <person name="Lucas S."/>
            <person name="Han J."/>
            <person name="Lapidus A."/>
            <person name="Cheng J.-F."/>
            <person name="Goodwin L."/>
            <person name="Pitluck S."/>
            <person name="Peters L."/>
            <person name="Ovchinnikova G."/>
            <person name="Teshima H."/>
            <person name="Detter J.C."/>
            <person name="Han C."/>
            <person name="Tapia R."/>
            <person name="Land M."/>
            <person name="Hauser L."/>
            <person name="Kyrpides N."/>
            <person name="Ivanova N."/>
            <person name="Pagani I."/>
            <person name="Imachi H."/>
            <person name="Tamaki H."/>
            <person name="Sekiguchi Y."/>
            <person name="Kamagata Y."/>
            <person name="Cadillo-Quiroz H."/>
            <person name="Zinder S."/>
            <person name="Liu W.-T."/>
            <person name="Woyke T."/>
        </authorList>
    </citation>
    <scope>NUCLEOTIDE SEQUENCE [LARGE SCALE GENOMIC DNA]</scope>
    <source>
        <strain evidence="9">DSM 22288 / NBRC 105244 / SMSP</strain>
    </source>
</reference>
<evidence type="ECO:0000256" key="4">
    <source>
        <dbReference type="ARBA" id="ARBA00022989"/>
    </source>
</evidence>
<evidence type="ECO:0000313" key="8">
    <source>
        <dbReference type="EMBL" id="AGB01607.1"/>
    </source>
</evidence>
<accession>L0HA33</accession>
<gene>
    <name evidence="8" type="ordered locus">Metfor_0538</name>
</gene>
<dbReference type="AlphaFoldDB" id="L0HA33"/>
<dbReference type="eggNOG" id="arCOG06855">
    <property type="taxonomic scope" value="Archaea"/>
</dbReference>
<dbReference type="InParanoid" id="L0HA33"/>
<keyword evidence="2" id="KW-1003">Cell membrane</keyword>
<feature type="transmembrane region" description="Helical" evidence="6">
    <location>
        <begin position="264"/>
        <end position="281"/>
    </location>
</feature>
<keyword evidence="4 6" id="KW-1133">Transmembrane helix</keyword>
<keyword evidence="5 6" id="KW-0472">Membrane</keyword>
<evidence type="ECO:0000256" key="3">
    <source>
        <dbReference type="ARBA" id="ARBA00022692"/>
    </source>
</evidence>
<dbReference type="RefSeq" id="WP_015284571.1">
    <property type="nucleotide sequence ID" value="NC_019943.1"/>
</dbReference>
<dbReference type="GeneID" id="14309211"/>
<dbReference type="Proteomes" id="UP000010824">
    <property type="component" value="Chromosome"/>
</dbReference>
<name>L0HA33_METFS</name>
<keyword evidence="8" id="KW-0012">Acyltransferase</keyword>
<dbReference type="KEGG" id="mfo:Metfor_0538"/>
<evidence type="ECO:0000256" key="5">
    <source>
        <dbReference type="ARBA" id="ARBA00023136"/>
    </source>
</evidence>
<feature type="transmembrane region" description="Helical" evidence="6">
    <location>
        <begin position="190"/>
        <end position="208"/>
    </location>
</feature>
<dbReference type="EMBL" id="CP003167">
    <property type="protein sequence ID" value="AGB01607.1"/>
    <property type="molecule type" value="Genomic_DNA"/>
</dbReference>
<evidence type="ECO:0000256" key="2">
    <source>
        <dbReference type="ARBA" id="ARBA00022475"/>
    </source>
</evidence>
<feature type="domain" description="Acyltransferase 3" evidence="7">
    <location>
        <begin position="12"/>
        <end position="202"/>
    </location>
</feature>
<feature type="transmembrane region" description="Helical" evidence="6">
    <location>
        <begin position="47"/>
        <end position="65"/>
    </location>
</feature>
<comment type="subcellular location">
    <subcellularLocation>
        <location evidence="1">Cell membrane</location>
        <topology evidence="1">Multi-pass membrane protein</topology>
    </subcellularLocation>
</comment>
<dbReference type="OrthoDB" id="112184at2157"/>
<dbReference type="PANTHER" id="PTHR40074">
    <property type="entry name" value="O-ACETYLTRANSFERASE WECH"/>
    <property type="match status" value="1"/>
</dbReference>
<evidence type="ECO:0000313" key="9">
    <source>
        <dbReference type="Proteomes" id="UP000010824"/>
    </source>
</evidence>
<feature type="transmembrane region" description="Helical" evidence="6">
    <location>
        <begin position="229"/>
        <end position="252"/>
    </location>
</feature>
<dbReference type="HOGENOM" id="CLU_901972_0_0_2"/>
<dbReference type="Pfam" id="PF01757">
    <property type="entry name" value="Acyl_transf_3"/>
    <property type="match status" value="1"/>
</dbReference>
<evidence type="ECO:0000256" key="1">
    <source>
        <dbReference type="ARBA" id="ARBA00004651"/>
    </source>
</evidence>
<feature type="transmembrane region" description="Helical" evidence="6">
    <location>
        <begin position="136"/>
        <end position="154"/>
    </location>
</feature>
<dbReference type="GO" id="GO:0016413">
    <property type="term" value="F:O-acetyltransferase activity"/>
    <property type="evidence" value="ECO:0007669"/>
    <property type="project" value="TreeGrafter"/>
</dbReference>
<dbReference type="InterPro" id="IPR002656">
    <property type="entry name" value="Acyl_transf_3_dom"/>
</dbReference>
<feature type="transmembrane region" description="Helical" evidence="6">
    <location>
        <begin position="86"/>
        <end position="106"/>
    </location>
</feature>
<feature type="transmembrane region" description="Helical" evidence="6">
    <location>
        <begin position="166"/>
        <end position="184"/>
    </location>
</feature>
<keyword evidence="9" id="KW-1185">Reference proteome</keyword>
<keyword evidence="8" id="KW-0808">Transferase</keyword>
<evidence type="ECO:0000259" key="7">
    <source>
        <dbReference type="Pfam" id="PF01757"/>
    </source>
</evidence>
<dbReference type="GO" id="GO:0009246">
    <property type="term" value="P:enterobacterial common antigen biosynthetic process"/>
    <property type="evidence" value="ECO:0007669"/>
    <property type="project" value="TreeGrafter"/>
</dbReference>
<protein>
    <submittedName>
        <fullName evidence="8">Putative acyltransferase</fullName>
    </submittedName>
</protein>
<evidence type="ECO:0000256" key="6">
    <source>
        <dbReference type="SAM" id="Phobius"/>
    </source>
</evidence>
<sequence length="308" mass="33860" precursor="true">MAMSTGRSSVADLVRAFAILLVISVHMQNFLSVPLRADPFAFEVLKFIAIACFTAVSGYVIHAANRKIRSIPEAVHFYKKRNVRVYPLYLVALVLFFLGFQVAGFFPPLHLTPADWIVNVLCLQVILSPAFAEPVFTLWFIGFIMAMYAIYPLLSGIAGVWQKVAAAAGIILGAVLFHYTLGIIDFRFFLYYFFFIGGMIAAECGNRFTCGARYSQIVPGSRLARAGGAVAYSSYCVFLFHMPVFTIAGSLLSASSISGNLGDAIIVLLVIPAIFFSCYHVQRSYDRLTGDLQARLRNEETATPAGLL</sequence>
<reference evidence="8 9" key="2">
    <citation type="journal article" date="2014" name="Genome Announc.">
        <title>Complete Genome Sequence of Methanoregula formicica SMSPT, a Mesophilic Hydrogenotrophic Methanogen Isolated from a Methanogenic Upflow Anaerobic Sludge Blanket Reactor.</title>
        <authorList>
            <person name="Yamamoto K."/>
            <person name="Tamaki H."/>
            <person name="Cadillo-Quiroz H."/>
            <person name="Imachi H."/>
            <person name="Kyrpides N."/>
            <person name="Woyke T."/>
            <person name="Goodwin L."/>
            <person name="Zinder S.H."/>
            <person name="Kamagata Y."/>
            <person name="Liu W.T."/>
        </authorList>
    </citation>
    <scope>NUCLEOTIDE SEQUENCE [LARGE SCALE GENOMIC DNA]</scope>
    <source>
        <strain evidence="9">DSM 22288 / NBRC 105244 / SMSP</strain>
    </source>
</reference>
<keyword evidence="3 6" id="KW-0812">Transmembrane</keyword>